<accession>A0ABR0A8W3</accession>
<reference evidence="3 4" key="1">
    <citation type="journal article" date="2023" name="Nucleic Acids Res.">
        <title>The hologenome of Daphnia magna reveals possible DNA methylation and microbiome-mediated evolution of the host genome.</title>
        <authorList>
            <person name="Chaturvedi A."/>
            <person name="Li X."/>
            <person name="Dhandapani V."/>
            <person name="Marshall H."/>
            <person name="Kissane S."/>
            <person name="Cuenca-Cambronero M."/>
            <person name="Asole G."/>
            <person name="Calvet F."/>
            <person name="Ruiz-Romero M."/>
            <person name="Marangio P."/>
            <person name="Guigo R."/>
            <person name="Rago D."/>
            <person name="Mirbahai L."/>
            <person name="Eastwood N."/>
            <person name="Colbourne J.K."/>
            <person name="Zhou J."/>
            <person name="Mallon E."/>
            <person name="Orsini L."/>
        </authorList>
    </citation>
    <scope>NUCLEOTIDE SEQUENCE [LARGE SCALE GENOMIC DNA]</scope>
    <source>
        <strain evidence="3">LRV0_1</strain>
    </source>
</reference>
<protein>
    <recommendedName>
        <fullName evidence="2">HAT C-terminal dimerisation domain-containing protein</fullName>
    </recommendedName>
</protein>
<keyword evidence="4" id="KW-1185">Reference proteome</keyword>
<evidence type="ECO:0000313" key="4">
    <source>
        <dbReference type="Proteomes" id="UP001234178"/>
    </source>
</evidence>
<feature type="region of interest" description="Disordered" evidence="1">
    <location>
        <begin position="1"/>
        <end position="20"/>
    </location>
</feature>
<dbReference type="PANTHER" id="PTHR46481:SF7">
    <property type="entry name" value="ZINC FINGER BED DOMAIN-CONTAINING PROTEIN RICESLEEPER 2-LIKE"/>
    <property type="match status" value="1"/>
</dbReference>
<dbReference type="EMBL" id="JAOYFB010000036">
    <property type="protein sequence ID" value="KAK4021587.1"/>
    <property type="molecule type" value="Genomic_DNA"/>
</dbReference>
<evidence type="ECO:0000313" key="3">
    <source>
        <dbReference type="EMBL" id="KAK4021587.1"/>
    </source>
</evidence>
<dbReference type="Proteomes" id="UP001234178">
    <property type="component" value="Unassembled WGS sequence"/>
</dbReference>
<feature type="compositionally biased region" description="Polar residues" evidence="1">
    <location>
        <begin position="1"/>
        <end position="12"/>
    </location>
</feature>
<organism evidence="3 4">
    <name type="scientific">Daphnia magna</name>
    <dbReference type="NCBI Taxonomy" id="35525"/>
    <lineage>
        <taxon>Eukaryota</taxon>
        <taxon>Metazoa</taxon>
        <taxon>Ecdysozoa</taxon>
        <taxon>Arthropoda</taxon>
        <taxon>Crustacea</taxon>
        <taxon>Branchiopoda</taxon>
        <taxon>Diplostraca</taxon>
        <taxon>Cladocera</taxon>
        <taxon>Anomopoda</taxon>
        <taxon>Daphniidae</taxon>
        <taxon>Daphnia</taxon>
    </lineage>
</organism>
<proteinExistence type="predicted"/>
<dbReference type="InterPro" id="IPR008906">
    <property type="entry name" value="HATC_C_dom"/>
</dbReference>
<evidence type="ECO:0000256" key="1">
    <source>
        <dbReference type="SAM" id="MobiDB-lite"/>
    </source>
</evidence>
<evidence type="ECO:0000259" key="2">
    <source>
        <dbReference type="Pfam" id="PF05699"/>
    </source>
</evidence>
<gene>
    <name evidence="3" type="ORF">OUZ56_003499</name>
</gene>
<dbReference type="SUPFAM" id="SSF53098">
    <property type="entry name" value="Ribonuclease H-like"/>
    <property type="match status" value="1"/>
</dbReference>
<sequence>MDNPLNINLNEGNRTDKRKPSQFDQSFIANILSGCSNSVVHTKDELMEYEAEELEPSNCGPDGILLYWAQRSRKWPRLSCMARDILTIPTTSASSERAFIVGKDVYFVQIMETNLTFFTHQSSPFGFVAAKDLKKSSLYSVKDAVTKAGLLWIFRNVLSF</sequence>
<feature type="domain" description="HAT C-terminal dimerisation" evidence="2">
    <location>
        <begin position="52"/>
        <end position="107"/>
    </location>
</feature>
<dbReference type="Pfam" id="PF05699">
    <property type="entry name" value="Dimer_Tnp_hAT"/>
    <property type="match status" value="1"/>
</dbReference>
<dbReference type="InterPro" id="IPR052035">
    <property type="entry name" value="ZnF_BED_domain_contain"/>
</dbReference>
<name>A0ABR0A8W3_9CRUS</name>
<dbReference type="InterPro" id="IPR012337">
    <property type="entry name" value="RNaseH-like_sf"/>
</dbReference>
<comment type="caution">
    <text evidence="3">The sequence shown here is derived from an EMBL/GenBank/DDBJ whole genome shotgun (WGS) entry which is preliminary data.</text>
</comment>
<dbReference type="PANTHER" id="PTHR46481">
    <property type="entry name" value="ZINC FINGER BED DOMAIN-CONTAINING PROTEIN 4"/>
    <property type="match status" value="1"/>
</dbReference>